<dbReference type="Proteomes" id="UP000240608">
    <property type="component" value="Unassembled WGS sequence"/>
</dbReference>
<proteinExistence type="predicted"/>
<evidence type="ECO:0000313" key="3">
    <source>
        <dbReference type="Proteomes" id="UP000240608"/>
    </source>
</evidence>
<dbReference type="AlphaFoldDB" id="A0A2T4DQU8"/>
<sequence length="891" mass="98125">MAAPYQTTRKANAENSTDTAQSTGYQDAYQENESYGYSETTQSKNQVSTTSANYYAVANHDNELYNWLYQVPNPTSFQDGIVNLQQYNDQGELKMFPFVVVDNSAHPWVKVYITINDTKRFGYIHADIALQMLDEVVVNNHNISNQPSVVKAEDGANIYRTPGGEKLQKEPLTFNEEVFVISVDEYDWAHVKYKGQEGYINITRLNTGIPMPGTGSKLYKIKKGDTLESIINSKFKLQEGEDRRFYANVLMHINNPGNRDNRGIFINEDFDFFGGITPSYDRFHVKENFLIWIPQKAYADALKGSINSGSYREEIKRKISSFGEIISTVVDEYWPVNWGAFYGSEIGATFAYPVGVDSQVETYFFRKDENTIALKKYDRLALGLDTGVSAGFYIGGKNSKKGSAGLGAQAGANAEVKGAVYGMAEYEFPIKDDDAILSALMAILKGDSTAVNLATLFLDALGGMQLNPSHYMTKGKLALGVEAQVNASASIGAKKAGTDNRTESYTHKGSNASDKQADNYGGTALEMIDPLNKKVKLKDFALKYLNIGAEALLKINPKIGVEFSRKLKHEGEVVSVSEQTMDIFIEMGTQAKLQANLSVLGKLGPVFDRGMGLKMSFTAKSGEEWSAPTFSLYTMSGELDYYDGGGASQAELDLGSDIKSVGDTLKNIKDADFISLVKDIKFTKRAVIAGFMSRSARIAKTKSDEQKHSQKADYNNFLLTSEAYLDVVVDLGKIQADTLRKTKDLVKNSFEGDTLTERFLNGLKAIIDWSKGTLESIRGNGSLPTNQLFMKFTALLNEAIQSDIFPSIILHARIGAGFAAGANLALGAKVKLSGSIAGGFVFEMDAKDLLKDFITGEKTQDFIAQFNQENPTINNEVAAELENQFRSLIDS</sequence>
<comment type="caution">
    <text evidence="2">The sequence shown here is derived from an EMBL/GenBank/DDBJ whole genome shotgun (WGS) entry which is preliminary data.</text>
</comment>
<evidence type="ECO:0000313" key="2">
    <source>
        <dbReference type="EMBL" id="PTB96118.1"/>
    </source>
</evidence>
<reference evidence="2 3" key="1">
    <citation type="submission" date="2018-03" db="EMBL/GenBank/DDBJ databases">
        <title>Cross-interface Injection: A General Nanoliter Liquid Handling Method Applied to Single Cells Genome Amplification Automated Nanoliter Liquid Handling Applied to Single Cell Multiple Displacement Amplification.</title>
        <authorList>
            <person name="Yun J."/>
            <person name="Xu P."/>
            <person name="Xu J."/>
            <person name="Dai X."/>
            <person name="Wang Y."/>
            <person name="Zheng X."/>
            <person name="Cao C."/>
            <person name="Yi Q."/>
            <person name="Zhu Y."/>
            <person name="Wang L."/>
            <person name="Dong Z."/>
            <person name="Huang Y."/>
            <person name="Huang L."/>
            <person name="Du W."/>
        </authorList>
    </citation>
    <scope>NUCLEOTIDE SEQUENCE [LARGE SCALE GENOMIC DNA]</scope>
    <source>
        <strain evidence="2 3">Z-D1-2</strain>
    </source>
</reference>
<dbReference type="EMBL" id="PYVU01000066">
    <property type="protein sequence ID" value="PTB96118.1"/>
    <property type="molecule type" value="Genomic_DNA"/>
</dbReference>
<name>A0A2T4DQU8_9BACT</name>
<accession>A0A2T4DQU8</accession>
<feature type="region of interest" description="Disordered" evidence="1">
    <location>
        <begin position="1"/>
        <end position="25"/>
    </location>
</feature>
<protein>
    <submittedName>
        <fullName evidence="2">Uncharacterized protein</fullName>
    </submittedName>
</protein>
<organism evidence="2 3">
    <name type="scientific">Marivirga lumbricoides</name>
    <dbReference type="NCBI Taxonomy" id="1046115"/>
    <lineage>
        <taxon>Bacteria</taxon>
        <taxon>Pseudomonadati</taxon>
        <taxon>Bacteroidota</taxon>
        <taxon>Cytophagia</taxon>
        <taxon>Cytophagales</taxon>
        <taxon>Marivirgaceae</taxon>
        <taxon>Marivirga</taxon>
    </lineage>
</organism>
<evidence type="ECO:0000256" key="1">
    <source>
        <dbReference type="SAM" id="MobiDB-lite"/>
    </source>
</evidence>
<gene>
    <name evidence="2" type="ORF">C9994_08840</name>
</gene>